<proteinExistence type="predicted"/>
<dbReference type="Proteomes" id="UP001321825">
    <property type="component" value="Chromosome"/>
</dbReference>
<gene>
    <name evidence="1" type="ORF">MIT9_P0607</name>
</gene>
<sequence>MSTPLDQLYHRLDALQQEIRRELQQAQHRFAYRLERGKVIFDRERRAALKPGLGEFVAYLFGAEPKHVLTAPVIYSCIVPAVILDAWVSTYQAICFPVWGIPRVKRADYIVIDRHYLPYLNPLEKLNCVYCGYFNGLIAYVQEIAGRTEQYWCPIRHARHPRTVHSRYPLFVDYGNAEGFRDKLQYLRRHFDPAPWR</sequence>
<evidence type="ECO:0000313" key="2">
    <source>
        <dbReference type="Proteomes" id="UP001321825"/>
    </source>
</evidence>
<dbReference type="EMBL" id="AP024714">
    <property type="protein sequence ID" value="BCX81029.1"/>
    <property type="molecule type" value="Genomic_DNA"/>
</dbReference>
<reference evidence="2" key="1">
    <citation type="journal article" date="2024" name="Int. J. Syst. Evol. Microbiol.">
        <title>Methylomarinovum tepidoasis sp. nov., a moderately thermophilic methanotroph of the family Methylothermaceae isolated from a deep-sea hydrothermal field.</title>
        <authorList>
            <person name="Hirayama H."/>
            <person name="Takaki Y."/>
            <person name="Abe M."/>
            <person name="Miyazaki M."/>
            <person name="Uematsu K."/>
            <person name="Matsui Y."/>
            <person name="Takai K."/>
        </authorList>
    </citation>
    <scope>NUCLEOTIDE SEQUENCE [LARGE SCALE GENOMIC DNA]</scope>
    <source>
        <strain evidence="2">IT-9</strain>
    </source>
</reference>
<dbReference type="AlphaFoldDB" id="A0AAU9C562"/>
<accession>A0AAU9C562</accession>
<organism evidence="1 2">
    <name type="scientific">Methylomarinovum caldicuralii</name>
    <dbReference type="NCBI Taxonomy" id="438856"/>
    <lineage>
        <taxon>Bacteria</taxon>
        <taxon>Pseudomonadati</taxon>
        <taxon>Pseudomonadota</taxon>
        <taxon>Gammaproteobacteria</taxon>
        <taxon>Methylococcales</taxon>
        <taxon>Methylothermaceae</taxon>
        <taxon>Methylomarinovum</taxon>
    </lineage>
</organism>
<dbReference type="RefSeq" id="WP_317705971.1">
    <property type="nucleotide sequence ID" value="NZ_AP024714.1"/>
</dbReference>
<dbReference type="KEGG" id="mcau:MIT9_P0607"/>
<evidence type="ECO:0000313" key="1">
    <source>
        <dbReference type="EMBL" id="BCX81029.1"/>
    </source>
</evidence>
<protein>
    <submittedName>
        <fullName evidence="1">Uncharacterized protein</fullName>
    </submittedName>
</protein>
<keyword evidence="2" id="KW-1185">Reference proteome</keyword>
<name>A0AAU9C562_9GAMM</name>